<evidence type="ECO:0000313" key="3">
    <source>
        <dbReference type="Proteomes" id="UP001642464"/>
    </source>
</evidence>
<gene>
    <name evidence="2" type="ORF">SCF082_LOCUS20432</name>
</gene>
<sequence>MEWGLELLQEPERCFLELQHARAAYRPGLGSFQWEVLATTRSERTDAELRVGSEPLLVATEVPQRSEELRVLGQVTTDSLPPDNIDVVIYLSFRGTVSQENMITNLKAELVPLTLGASAQGQVHRGFQDAYLALRPRLLTKLDEVTADPSLLPARVLVRATGHSLGGVLAMLACYDLRSCRGVTCECVTWGAPRLGDGGFAELWNAAGIKLARLVNRFDVVPRLPSNQEDEAGEQGRVAAQLHQWLGRVQAARNALGYVHFCDSVDLDTSAAAAALHWANAAKVAALSLSKVRDAHARGSDGAVSVAAQQTAKSAEAFFPHRLDAYERNLAVRLGGSSEALLAALKLAQDGYEELRAEPRAPSSSQGSSRAAPYILTLGNPFAA</sequence>
<dbReference type="InterPro" id="IPR051218">
    <property type="entry name" value="Sec_MonoDiacylglyc_Lipase"/>
</dbReference>
<keyword evidence="3" id="KW-1185">Reference proteome</keyword>
<protein>
    <submittedName>
        <fullName evidence="2">Lipase (Triacylglycerol lipase)</fullName>
    </submittedName>
</protein>
<dbReference type="InterPro" id="IPR002921">
    <property type="entry name" value="Fungal_lipase-type"/>
</dbReference>
<accession>A0ABP0L412</accession>
<evidence type="ECO:0000313" key="2">
    <source>
        <dbReference type="EMBL" id="CAK9033288.1"/>
    </source>
</evidence>
<dbReference type="CDD" id="cd00519">
    <property type="entry name" value="Lipase_3"/>
    <property type="match status" value="1"/>
</dbReference>
<dbReference type="InterPro" id="IPR029058">
    <property type="entry name" value="AB_hydrolase_fold"/>
</dbReference>
<proteinExistence type="predicted"/>
<dbReference type="EMBL" id="CAXAMM010014269">
    <property type="protein sequence ID" value="CAK9033288.1"/>
    <property type="molecule type" value="Genomic_DNA"/>
</dbReference>
<dbReference type="Gene3D" id="3.40.50.1820">
    <property type="entry name" value="alpha/beta hydrolase"/>
    <property type="match status" value="1"/>
</dbReference>
<comment type="caution">
    <text evidence="2">The sequence shown here is derived from an EMBL/GenBank/DDBJ whole genome shotgun (WGS) entry which is preliminary data.</text>
</comment>
<evidence type="ECO:0000259" key="1">
    <source>
        <dbReference type="Pfam" id="PF01764"/>
    </source>
</evidence>
<reference evidence="2 3" key="1">
    <citation type="submission" date="2024-02" db="EMBL/GenBank/DDBJ databases">
        <authorList>
            <person name="Chen Y."/>
            <person name="Shah S."/>
            <person name="Dougan E. K."/>
            <person name="Thang M."/>
            <person name="Chan C."/>
        </authorList>
    </citation>
    <scope>NUCLEOTIDE SEQUENCE [LARGE SCALE GENOMIC DNA]</scope>
</reference>
<name>A0ABP0L412_9DINO</name>
<feature type="non-terminal residue" evidence="2">
    <location>
        <position position="384"/>
    </location>
</feature>
<dbReference type="PANTHER" id="PTHR45856:SF24">
    <property type="entry name" value="FUNGAL LIPASE-LIKE DOMAIN-CONTAINING PROTEIN"/>
    <property type="match status" value="1"/>
</dbReference>
<dbReference type="PANTHER" id="PTHR45856">
    <property type="entry name" value="ALPHA/BETA-HYDROLASES SUPERFAMILY PROTEIN"/>
    <property type="match status" value="1"/>
</dbReference>
<dbReference type="SUPFAM" id="SSF53474">
    <property type="entry name" value="alpha/beta-Hydrolases"/>
    <property type="match status" value="1"/>
</dbReference>
<organism evidence="2 3">
    <name type="scientific">Durusdinium trenchii</name>
    <dbReference type="NCBI Taxonomy" id="1381693"/>
    <lineage>
        <taxon>Eukaryota</taxon>
        <taxon>Sar</taxon>
        <taxon>Alveolata</taxon>
        <taxon>Dinophyceae</taxon>
        <taxon>Suessiales</taxon>
        <taxon>Symbiodiniaceae</taxon>
        <taxon>Durusdinium</taxon>
    </lineage>
</organism>
<feature type="domain" description="Fungal lipase-type" evidence="1">
    <location>
        <begin position="90"/>
        <end position="227"/>
    </location>
</feature>
<dbReference type="Pfam" id="PF01764">
    <property type="entry name" value="Lipase_3"/>
    <property type="match status" value="1"/>
</dbReference>
<dbReference type="Proteomes" id="UP001642464">
    <property type="component" value="Unassembled WGS sequence"/>
</dbReference>